<proteinExistence type="predicted"/>
<keyword evidence="5" id="KW-0808">Transferase</keyword>
<feature type="region of interest" description="Disordered" evidence="1">
    <location>
        <begin position="1"/>
        <end position="31"/>
    </location>
</feature>
<dbReference type="GO" id="GO:0016747">
    <property type="term" value="F:acyltransferase activity, transferring groups other than amino-acyl groups"/>
    <property type="evidence" value="ECO:0007669"/>
    <property type="project" value="InterPro"/>
</dbReference>
<feature type="transmembrane region" description="Helical" evidence="2">
    <location>
        <begin position="176"/>
        <end position="193"/>
    </location>
</feature>
<dbReference type="InterPro" id="IPR002656">
    <property type="entry name" value="Acyl_transf_3_dom"/>
</dbReference>
<feature type="transmembrane region" description="Helical" evidence="2">
    <location>
        <begin position="294"/>
        <end position="311"/>
    </location>
</feature>
<feature type="transmembrane region" description="Helical" evidence="2">
    <location>
        <begin position="236"/>
        <end position="255"/>
    </location>
</feature>
<name>A0A849BY58_9ACTN</name>
<dbReference type="AlphaFoldDB" id="A0A849BY58"/>
<comment type="caution">
    <text evidence="5">The sequence shown here is derived from an EMBL/GenBank/DDBJ whole genome shotgun (WGS) entry which is preliminary data.</text>
</comment>
<dbReference type="PANTHER" id="PTHR23028:SF53">
    <property type="entry name" value="ACYL_TRANSF_3 DOMAIN-CONTAINING PROTEIN"/>
    <property type="match status" value="1"/>
</dbReference>
<dbReference type="InterPro" id="IPR050879">
    <property type="entry name" value="Acyltransferase_3"/>
</dbReference>
<dbReference type="PANTHER" id="PTHR23028">
    <property type="entry name" value="ACETYLTRANSFERASE"/>
    <property type="match status" value="1"/>
</dbReference>
<feature type="domain" description="SGNH" evidence="4">
    <location>
        <begin position="485"/>
        <end position="725"/>
    </location>
</feature>
<dbReference type="GO" id="GO:0009103">
    <property type="term" value="P:lipopolysaccharide biosynthetic process"/>
    <property type="evidence" value="ECO:0007669"/>
    <property type="project" value="TreeGrafter"/>
</dbReference>
<feature type="transmembrane region" description="Helical" evidence="2">
    <location>
        <begin position="103"/>
        <end position="123"/>
    </location>
</feature>
<dbReference type="RefSeq" id="WP_171204113.1">
    <property type="nucleotide sequence ID" value="NZ_BAAANP010000053.1"/>
</dbReference>
<dbReference type="GO" id="GO:0016020">
    <property type="term" value="C:membrane"/>
    <property type="evidence" value="ECO:0007669"/>
    <property type="project" value="TreeGrafter"/>
</dbReference>
<evidence type="ECO:0000256" key="2">
    <source>
        <dbReference type="SAM" id="Phobius"/>
    </source>
</evidence>
<feature type="domain" description="Acyltransferase 3" evidence="3">
    <location>
        <begin position="36"/>
        <end position="377"/>
    </location>
</feature>
<gene>
    <name evidence="5" type="ORF">HLB09_14930</name>
</gene>
<accession>A0A849BY58</accession>
<sequence length="729" mass="75090">MSGGPGTRDLEPPVAEATRPPGGAPAGGGATRRGRADIQALRALAVGLVVVYHLWPERLPGGYVGVDVFFVVSGFLITAHLVREVTRTGTVRLGRFWARRARRLLPASLLVLLVTAAAVLLVAPRTSWQPFLREVAASALYVENWSLAAGAVDYLGADDAATPVQHFWSLSTEEQFYLVWPLLVLAAAVLAARRGLPVKAVAGVVLGLVTAGSFALSLHLTTTSPEIAYFATPVRAWQFGLGGLLALVLVGRPGGADGAAPARGPGALARAVGAWAGLAAVVVAALSFTSSTPFPGAAAVLPVVGALLVLAGSEPTGRGSTHRLNALRPVQWLGDVSYAVYLWHWPLVVLVPLHLGGELTTPRALGVLAATLVLAQLSTRYVEAPLRGGWLATRPDRATAVLAAAGMAVVLVVCAAGWGVVQAQVAQARAAAADLVGDPCAGAGAIDGPPECLGTTTTAADVDTAFAAEDWSDGMACLEDGTGTELVTCEAGDPDGSTTVALVGDSHAASWYEAVTAVAEQRGWRVVTYLKAGCSVLATDRIIGVGMPAAEPPACEEWSDAVLDAVAADPEITQVFTGYRSDVYKYEGDDGVLTEQFPVDLVGDALGRLTAAGEQVHVLRAVPSTGGFETGPELVDSSVAVPACVAAADPTAPDPCSTPRAQALVPDQLVRGAEAMQDPLVDVVDLTSSFCDEERCHVVGGDLVAYVDGSHLTASWSRSLAPALDRALG</sequence>
<keyword evidence="6" id="KW-1185">Reference proteome</keyword>
<evidence type="ECO:0000259" key="4">
    <source>
        <dbReference type="Pfam" id="PF19040"/>
    </source>
</evidence>
<dbReference type="Pfam" id="PF01757">
    <property type="entry name" value="Acyl_transf_3"/>
    <property type="match status" value="1"/>
</dbReference>
<reference evidence="5 6" key="1">
    <citation type="submission" date="2020-05" db="EMBL/GenBank/DDBJ databases">
        <title>MicrobeNet Type strains.</title>
        <authorList>
            <person name="Nicholson A.C."/>
        </authorList>
    </citation>
    <scope>NUCLEOTIDE SEQUENCE [LARGE SCALE GENOMIC DNA]</scope>
    <source>
        <strain evidence="5 6">JCM 14547</strain>
    </source>
</reference>
<keyword evidence="2" id="KW-0812">Transmembrane</keyword>
<keyword evidence="2" id="KW-1133">Transmembrane helix</keyword>
<dbReference type="InterPro" id="IPR043968">
    <property type="entry name" value="SGNH"/>
</dbReference>
<feature type="transmembrane region" description="Helical" evidence="2">
    <location>
        <begin position="267"/>
        <end position="288"/>
    </location>
</feature>
<evidence type="ECO:0000256" key="1">
    <source>
        <dbReference type="SAM" id="MobiDB-lite"/>
    </source>
</evidence>
<feature type="transmembrane region" description="Helical" evidence="2">
    <location>
        <begin position="200"/>
        <end position="221"/>
    </location>
</feature>
<keyword evidence="2" id="KW-0472">Membrane</keyword>
<dbReference type="Proteomes" id="UP000555552">
    <property type="component" value="Unassembled WGS sequence"/>
</dbReference>
<evidence type="ECO:0000313" key="6">
    <source>
        <dbReference type="Proteomes" id="UP000555552"/>
    </source>
</evidence>
<evidence type="ECO:0000259" key="3">
    <source>
        <dbReference type="Pfam" id="PF01757"/>
    </source>
</evidence>
<feature type="transmembrane region" description="Helical" evidence="2">
    <location>
        <begin position="61"/>
        <end position="82"/>
    </location>
</feature>
<feature type="transmembrane region" description="Helical" evidence="2">
    <location>
        <begin position="400"/>
        <end position="421"/>
    </location>
</feature>
<organism evidence="5 6">
    <name type="scientific">Pseudokineococcus marinus</name>
    <dbReference type="NCBI Taxonomy" id="351215"/>
    <lineage>
        <taxon>Bacteria</taxon>
        <taxon>Bacillati</taxon>
        <taxon>Actinomycetota</taxon>
        <taxon>Actinomycetes</taxon>
        <taxon>Kineosporiales</taxon>
        <taxon>Kineosporiaceae</taxon>
        <taxon>Pseudokineococcus</taxon>
    </lineage>
</organism>
<keyword evidence="5" id="KW-0012">Acyltransferase</keyword>
<evidence type="ECO:0000313" key="5">
    <source>
        <dbReference type="EMBL" id="NNH24356.1"/>
    </source>
</evidence>
<protein>
    <submittedName>
        <fullName evidence="5">Acyltransferase</fullName>
    </submittedName>
</protein>
<dbReference type="EMBL" id="JABEMA010000330">
    <property type="protein sequence ID" value="NNH24356.1"/>
    <property type="molecule type" value="Genomic_DNA"/>
</dbReference>
<dbReference type="Pfam" id="PF19040">
    <property type="entry name" value="SGNH"/>
    <property type="match status" value="1"/>
</dbReference>